<dbReference type="EnsemblPlants" id="AES88552">
    <property type="protein sequence ID" value="AES88552"/>
    <property type="gene ID" value="MTR_4g058600"/>
</dbReference>
<reference evidence="6 9" key="1">
    <citation type="journal article" date="2011" name="Nature">
        <title>The Medicago genome provides insight into the evolution of rhizobial symbioses.</title>
        <authorList>
            <person name="Young N.D."/>
            <person name="Debelle F."/>
            <person name="Oldroyd G.E."/>
            <person name="Geurts R."/>
            <person name="Cannon S.B."/>
            <person name="Udvardi M.K."/>
            <person name="Benedito V.A."/>
            <person name="Mayer K.F."/>
            <person name="Gouzy J."/>
            <person name="Schoof H."/>
            <person name="Van de Peer Y."/>
            <person name="Proost S."/>
            <person name="Cook D.R."/>
            <person name="Meyers B.C."/>
            <person name="Spannagl M."/>
            <person name="Cheung F."/>
            <person name="De Mita S."/>
            <person name="Krishnakumar V."/>
            <person name="Gundlach H."/>
            <person name="Zhou S."/>
            <person name="Mudge J."/>
            <person name="Bharti A.K."/>
            <person name="Murray J.D."/>
            <person name="Naoumkina M.A."/>
            <person name="Rosen B."/>
            <person name="Silverstein K.A."/>
            <person name="Tang H."/>
            <person name="Rombauts S."/>
            <person name="Zhao P.X."/>
            <person name="Zhou P."/>
            <person name="Barbe V."/>
            <person name="Bardou P."/>
            <person name="Bechner M."/>
            <person name="Bellec A."/>
            <person name="Berger A."/>
            <person name="Berges H."/>
            <person name="Bidwell S."/>
            <person name="Bisseling T."/>
            <person name="Choisne N."/>
            <person name="Couloux A."/>
            <person name="Denny R."/>
            <person name="Deshpande S."/>
            <person name="Dai X."/>
            <person name="Doyle J.J."/>
            <person name="Dudez A.M."/>
            <person name="Farmer A.D."/>
            <person name="Fouteau S."/>
            <person name="Franken C."/>
            <person name="Gibelin C."/>
            <person name="Gish J."/>
            <person name="Goldstein S."/>
            <person name="Gonzalez A.J."/>
            <person name="Green P.J."/>
            <person name="Hallab A."/>
            <person name="Hartog M."/>
            <person name="Hua A."/>
            <person name="Humphray S.J."/>
            <person name="Jeong D.H."/>
            <person name="Jing Y."/>
            <person name="Jocker A."/>
            <person name="Kenton S.M."/>
            <person name="Kim D.J."/>
            <person name="Klee K."/>
            <person name="Lai H."/>
            <person name="Lang C."/>
            <person name="Lin S."/>
            <person name="Macmil S.L."/>
            <person name="Magdelenat G."/>
            <person name="Matthews L."/>
            <person name="McCorrison J."/>
            <person name="Monaghan E.L."/>
            <person name="Mun J.H."/>
            <person name="Najar F.Z."/>
            <person name="Nicholson C."/>
            <person name="Noirot C."/>
            <person name="O'Bleness M."/>
            <person name="Paule C.R."/>
            <person name="Poulain J."/>
            <person name="Prion F."/>
            <person name="Qin B."/>
            <person name="Qu C."/>
            <person name="Retzel E.F."/>
            <person name="Riddle C."/>
            <person name="Sallet E."/>
            <person name="Samain S."/>
            <person name="Samson N."/>
            <person name="Sanders I."/>
            <person name="Saurat O."/>
            <person name="Scarpelli C."/>
            <person name="Schiex T."/>
            <person name="Segurens B."/>
            <person name="Severin A.J."/>
            <person name="Sherrier D.J."/>
            <person name="Shi R."/>
            <person name="Sims S."/>
            <person name="Singer S.R."/>
            <person name="Sinharoy S."/>
            <person name="Sterck L."/>
            <person name="Viollet A."/>
            <person name="Wang B.B."/>
            <person name="Wang K."/>
            <person name="Wang M."/>
            <person name="Wang X."/>
            <person name="Warfsmann J."/>
            <person name="Weissenbach J."/>
            <person name="White D.D."/>
            <person name="White J.D."/>
            <person name="Wiley G.B."/>
            <person name="Wincker P."/>
            <person name="Xing Y."/>
            <person name="Yang L."/>
            <person name="Yao Z."/>
            <person name="Ying F."/>
            <person name="Zhai J."/>
            <person name="Zhou L."/>
            <person name="Zuber A."/>
            <person name="Denarie J."/>
            <person name="Dixon R.A."/>
            <person name="May G.D."/>
            <person name="Schwartz D.C."/>
            <person name="Rogers J."/>
            <person name="Quetier F."/>
            <person name="Town C.D."/>
            <person name="Roe B.A."/>
        </authorList>
    </citation>
    <scope>NUCLEOTIDE SEQUENCE [LARGE SCALE GENOMIC DNA]</scope>
    <source>
        <strain evidence="6">A17</strain>
        <strain evidence="8 9">cv. Jemalong A17</strain>
    </source>
</reference>
<proteinExistence type="predicted"/>
<evidence type="ECO:0000256" key="4">
    <source>
        <dbReference type="PROSITE-ProRule" id="PRU00175"/>
    </source>
</evidence>
<dbReference type="Pfam" id="PF00097">
    <property type="entry name" value="zf-C3HC4"/>
    <property type="match status" value="1"/>
</dbReference>
<dbReference type="GO" id="GO:0016746">
    <property type="term" value="F:acyltransferase activity"/>
    <property type="evidence" value="ECO:0007669"/>
    <property type="project" value="UniProtKB-KW"/>
</dbReference>
<dbReference type="GO" id="GO:0008270">
    <property type="term" value="F:zinc ion binding"/>
    <property type="evidence" value="ECO:0007669"/>
    <property type="project" value="UniProtKB-KW"/>
</dbReference>
<reference evidence="8" key="3">
    <citation type="submission" date="2015-04" db="UniProtKB">
        <authorList>
            <consortium name="EnsemblPlants"/>
        </authorList>
    </citation>
    <scope>IDENTIFICATION</scope>
    <source>
        <strain evidence="8">cv. Jemalong A17</strain>
    </source>
</reference>
<organism evidence="6 9">
    <name type="scientific">Medicago truncatula</name>
    <name type="common">Barrel medic</name>
    <name type="synonym">Medicago tribuloides</name>
    <dbReference type="NCBI Taxonomy" id="3880"/>
    <lineage>
        <taxon>Eukaryota</taxon>
        <taxon>Viridiplantae</taxon>
        <taxon>Streptophyta</taxon>
        <taxon>Embryophyta</taxon>
        <taxon>Tracheophyta</taxon>
        <taxon>Spermatophyta</taxon>
        <taxon>Magnoliopsida</taxon>
        <taxon>eudicotyledons</taxon>
        <taxon>Gunneridae</taxon>
        <taxon>Pentapetalae</taxon>
        <taxon>rosids</taxon>
        <taxon>fabids</taxon>
        <taxon>Fabales</taxon>
        <taxon>Fabaceae</taxon>
        <taxon>Papilionoideae</taxon>
        <taxon>50 kb inversion clade</taxon>
        <taxon>NPAAA clade</taxon>
        <taxon>Hologalegina</taxon>
        <taxon>IRL clade</taxon>
        <taxon>Trifolieae</taxon>
        <taxon>Medicago</taxon>
    </lineage>
</organism>
<keyword evidence="9" id="KW-1185">Reference proteome</keyword>
<dbReference type="InterPro" id="IPR044592">
    <property type="entry name" value="RING1A/B"/>
</dbReference>
<reference evidence="7" key="4">
    <citation type="journal article" date="2018" name="Nat. Plants">
        <title>Whole-genome landscape of Medicago truncatula symbiotic genes.</title>
        <authorList>
            <person name="Pecrix Y."/>
            <person name="Gamas P."/>
            <person name="Carrere S."/>
        </authorList>
    </citation>
    <scope>NUCLEOTIDE SEQUENCE</scope>
    <source>
        <tissue evidence="7">Leaves</tissue>
    </source>
</reference>
<keyword evidence="7" id="KW-0436">Ligase</keyword>
<evidence type="ECO:0000256" key="1">
    <source>
        <dbReference type="ARBA" id="ARBA00022723"/>
    </source>
</evidence>
<sequence length="78" mass="9266">MECMHRFCKVCIDKCMRRGTNECPTCRTHFPSRRALRDDPNYDALIAAIYPNIDKVEKEEEALLEEEFSQLKKVPRKF</sequence>
<keyword evidence="1" id="KW-0479">Metal-binding</keyword>
<protein>
    <submittedName>
        <fullName evidence="7">Putative aminoacyltransferase, E1 ubiquitin-activating enzyme</fullName>
        <ecNumber evidence="7">2.3.2.-</ecNumber>
        <ecNumber evidence="7">6.2.1.45</ecNumber>
    </submittedName>
    <submittedName>
        <fullName evidence="6">Zinc finger, C3HC4 type (RING finger) protein</fullName>
    </submittedName>
</protein>
<dbReference type="Proteomes" id="UP000002051">
    <property type="component" value="Chromosome 4"/>
</dbReference>
<dbReference type="EMBL" id="CM001220">
    <property type="protein sequence ID" value="AES88552.2"/>
    <property type="molecule type" value="Genomic_DNA"/>
</dbReference>
<evidence type="ECO:0000313" key="7">
    <source>
        <dbReference type="EMBL" id="RHN60712.1"/>
    </source>
</evidence>
<dbReference type="Gramene" id="rna23067">
    <property type="protein sequence ID" value="RHN60712.1"/>
    <property type="gene ID" value="gene23067"/>
</dbReference>
<dbReference type="HOGENOM" id="CLU_197814_0_0_1"/>
<dbReference type="Gene3D" id="3.30.40.10">
    <property type="entry name" value="Zinc/RING finger domain, C3HC4 (zinc finger)"/>
    <property type="match status" value="1"/>
</dbReference>
<name>G7JNC2_MEDTR</name>
<evidence type="ECO:0000259" key="5">
    <source>
        <dbReference type="PROSITE" id="PS50089"/>
    </source>
</evidence>
<keyword evidence="2 4" id="KW-0863">Zinc-finger</keyword>
<keyword evidence="7" id="KW-0012">Acyltransferase</keyword>
<dbReference type="PROSITE" id="PS00518">
    <property type="entry name" value="ZF_RING_1"/>
    <property type="match status" value="1"/>
</dbReference>
<dbReference type="PANTHER" id="PTHR46537:SF1">
    <property type="entry name" value="E3 UBIQUITIN-PROTEIN LIGASE RING1B-RELATED"/>
    <property type="match status" value="1"/>
</dbReference>
<dbReference type="EC" id="2.3.2.-" evidence="7"/>
<dbReference type="AlphaFoldDB" id="G7JNC2"/>
<reference evidence="6 9" key="2">
    <citation type="journal article" date="2014" name="BMC Genomics">
        <title>An improved genome release (version Mt4.0) for the model legume Medicago truncatula.</title>
        <authorList>
            <person name="Tang H."/>
            <person name="Krishnakumar V."/>
            <person name="Bidwell S."/>
            <person name="Rosen B."/>
            <person name="Chan A."/>
            <person name="Zhou S."/>
            <person name="Gentzbittel L."/>
            <person name="Childs K.L."/>
            <person name="Yandell M."/>
            <person name="Gundlach H."/>
            <person name="Mayer K.F."/>
            <person name="Schwartz D.C."/>
            <person name="Town C.D."/>
        </authorList>
    </citation>
    <scope>GENOME REANNOTATION</scope>
    <source>
        <strain evidence="8 9">cv. Jemalong A17</strain>
    </source>
</reference>
<accession>A0A0C3WX34</accession>
<dbReference type="InterPro" id="IPR018957">
    <property type="entry name" value="Znf_C3HC4_RING-type"/>
</dbReference>
<evidence type="ECO:0000256" key="2">
    <source>
        <dbReference type="ARBA" id="ARBA00022771"/>
    </source>
</evidence>
<evidence type="ECO:0000313" key="6">
    <source>
        <dbReference type="EMBL" id="AES88552.2"/>
    </source>
</evidence>
<evidence type="ECO:0000313" key="8">
    <source>
        <dbReference type="EnsemblPlants" id="AES88552"/>
    </source>
</evidence>
<dbReference type="SUPFAM" id="SSF57850">
    <property type="entry name" value="RING/U-box"/>
    <property type="match status" value="1"/>
</dbReference>
<dbReference type="EC" id="6.2.1.45" evidence="7"/>
<feature type="domain" description="RING-type" evidence="5">
    <location>
        <begin position="1"/>
        <end position="27"/>
    </location>
</feature>
<evidence type="ECO:0000256" key="3">
    <source>
        <dbReference type="ARBA" id="ARBA00022833"/>
    </source>
</evidence>
<gene>
    <name evidence="6" type="ordered locus">MTR_4g058600</name>
    <name evidence="7" type="ORF">MtrunA17_Chr4g0028811</name>
</gene>
<dbReference type="STRING" id="3880.G7JNC2"/>
<dbReference type="PROSITE" id="PS50089">
    <property type="entry name" value="ZF_RING_2"/>
    <property type="match status" value="1"/>
</dbReference>
<dbReference type="Proteomes" id="UP000265566">
    <property type="component" value="Chromosome 4"/>
</dbReference>
<dbReference type="eggNOG" id="KOG0311">
    <property type="taxonomic scope" value="Eukaryota"/>
</dbReference>
<dbReference type="PANTHER" id="PTHR46537">
    <property type="entry name" value="OS11G0578200 PROTEIN"/>
    <property type="match status" value="1"/>
</dbReference>
<keyword evidence="7" id="KW-0808">Transferase</keyword>
<dbReference type="EMBL" id="PSQE01000004">
    <property type="protein sequence ID" value="RHN60712.1"/>
    <property type="molecule type" value="Genomic_DNA"/>
</dbReference>
<dbReference type="InterPro" id="IPR013083">
    <property type="entry name" value="Znf_RING/FYVE/PHD"/>
</dbReference>
<dbReference type="PaxDb" id="3880-AES88552"/>
<dbReference type="InterPro" id="IPR001841">
    <property type="entry name" value="Znf_RING"/>
</dbReference>
<dbReference type="InterPro" id="IPR017907">
    <property type="entry name" value="Znf_RING_CS"/>
</dbReference>
<keyword evidence="3" id="KW-0862">Zinc</keyword>
<evidence type="ECO:0000313" key="9">
    <source>
        <dbReference type="Proteomes" id="UP000002051"/>
    </source>
</evidence>
<accession>G7JNC2</accession>
<dbReference type="GO" id="GO:0004839">
    <property type="term" value="F:ubiquitin activating enzyme activity"/>
    <property type="evidence" value="ECO:0007669"/>
    <property type="project" value="UniProtKB-EC"/>
</dbReference>